<evidence type="ECO:0000313" key="15">
    <source>
        <dbReference type="EMBL" id="RDW84536.1"/>
    </source>
</evidence>
<feature type="domain" description="Aminopeptidase P N-terminal" evidence="14">
    <location>
        <begin position="38"/>
        <end position="169"/>
    </location>
</feature>
<comment type="caution">
    <text evidence="15">The sequence shown here is derived from an EMBL/GenBank/DDBJ whole genome shotgun (WGS) entry which is preliminary data.</text>
</comment>
<evidence type="ECO:0000256" key="12">
    <source>
        <dbReference type="ARBA" id="ARBA00030849"/>
    </source>
</evidence>
<dbReference type="InterPro" id="IPR052433">
    <property type="entry name" value="X-Pro_dipept-like"/>
</dbReference>
<evidence type="ECO:0000256" key="2">
    <source>
        <dbReference type="ARBA" id="ARBA00001936"/>
    </source>
</evidence>
<evidence type="ECO:0000259" key="14">
    <source>
        <dbReference type="SMART" id="SM01011"/>
    </source>
</evidence>
<evidence type="ECO:0000256" key="4">
    <source>
        <dbReference type="ARBA" id="ARBA00008766"/>
    </source>
</evidence>
<evidence type="ECO:0000256" key="6">
    <source>
        <dbReference type="ARBA" id="ARBA00022438"/>
    </source>
</evidence>
<keyword evidence="6" id="KW-0031">Aminopeptidase</keyword>
<dbReference type="PANTHER" id="PTHR43226:SF3">
    <property type="entry name" value="XAA-PRO AMINOPEPTIDASE AN0832-RELATED"/>
    <property type="match status" value="1"/>
</dbReference>
<protein>
    <recommendedName>
        <fullName evidence="5">Xaa-Pro aminopeptidase</fullName>
        <ecNumber evidence="5">3.4.11.9</ecNumber>
    </recommendedName>
    <alternativeName>
        <fullName evidence="12">Aminoacylproline aminopeptidase</fullName>
    </alternativeName>
    <alternativeName>
        <fullName evidence="13">Prolidase</fullName>
    </alternativeName>
</protein>
<gene>
    <name evidence="15" type="ORF">BP6252_02126</name>
</gene>
<dbReference type="CDD" id="cd01087">
    <property type="entry name" value="Prolidase"/>
    <property type="match status" value="1"/>
</dbReference>
<evidence type="ECO:0000256" key="5">
    <source>
        <dbReference type="ARBA" id="ARBA00012574"/>
    </source>
</evidence>
<dbReference type="SUPFAM" id="SSF53092">
    <property type="entry name" value="Creatinase/prolidase N-terminal domain"/>
    <property type="match status" value="1"/>
</dbReference>
<comment type="catalytic activity">
    <reaction evidence="1">
        <text>Release of any N-terminal amino acid, including proline, that is linked to proline, even from a dipeptide or tripeptide.</text>
        <dbReference type="EC" id="3.4.11.9"/>
    </reaction>
</comment>
<dbReference type="GO" id="GO:0070006">
    <property type="term" value="F:metalloaminopeptidase activity"/>
    <property type="evidence" value="ECO:0007669"/>
    <property type="project" value="InterPro"/>
</dbReference>
<dbReference type="SUPFAM" id="SSF55920">
    <property type="entry name" value="Creatinase/aminopeptidase"/>
    <property type="match status" value="1"/>
</dbReference>
<dbReference type="Pfam" id="PF05195">
    <property type="entry name" value="AMP_N"/>
    <property type="match status" value="1"/>
</dbReference>
<dbReference type="Gene3D" id="3.40.350.10">
    <property type="entry name" value="Creatinase/prolidase N-terminal domain"/>
    <property type="match status" value="1"/>
</dbReference>
<dbReference type="EMBL" id="PDLM01000002">
    <property type="protein sequence ID" value="RDW84536.1"/>
    <property type="molecule type" value="Genomic_DNA"/>
</dbReference>
<evidence type="ECO:0000256" key="3">
    <source>
        <dbReference type="ARBA" id="ARBA00002443"/>
    </source>
</evidence>
<evidence type="ECO:0000256" key="1">
    <source>
        <dbReference type="ARBA" id="ARBA00001424"/>
    </source>
</evidence>
<comment type="cofactor">
    <cofactor evidence="2">
        <name>Mn(2+)</name>
        <dbReference type="ChEBI" id="CHEBI:29035"/>
    </cofactor>
</comment>
<keyword evidence="10" id="KW-0482">Metalloprotease</keyword>
<evidence type="ECO:0000256" key="8">
    <source>
        <dbReference type="ARBA" id="ARBA00022723"/>
    </source>
</evidence>
<dbReference type="Pfam" id="PF00557">
    <property type="entry name" value="Peptidase_M24"/>
    <property type="match status" value="1"/>
</dbReference>
<reference evidence="15 16" key="1">
    <citation type="journal article" date="2018" name="IMA Fungus">
        <title>IMA Genome-F 9: Draft genome sequence of Annulohypoxylon stygium, Aspergillus mulundensis, Berkeleyomyces basicola (syn. Thielaviopsis basicola), Ceratocystis smalleyi, two Cercospora beticola strains, Coleophoma cylindrospora, Fusarium fracticaudum, Phialophora cf. hyalina, and Morchella septimelata.</title>
        <authorList>
            <person name="Wingfield B.D."/>
            <person name="Bills G.F."/>
            <person name="Dong Y."/>
            <person name="Huang W."/>
            <person name="Nel W.J."/>
            <person name="Swalarsk-Parry B.S."/>
            <person name="Vaghefi N."/>
            <person name="Wilken P.M."/>
            <person name="An Z."/>
            <person name="de Beer Z.W."/>
            <person name="De Vos L."/>
            <person name="Chen L."/>
            <person name="Duong T.A."/>
            <person name="Gao Y."/>
            <person name="Hammerbacher A."/>
            <person name="Kikkert J.R."/>
            <person name="Li Y."/>
            <person name="Li H."/>
            <person name="Li K."/>
            <person name="Li Q."/>
            <person name="Liu X."/>
            <person name="Ma X."/>
            <person name="Naidoo K."/>
            <person name="Pethybridge S.J."/>
            <person name="Sun J."/>
            <person name="Steenkamp E.T."/>
            <person name="van der Nest M.A."/>
            <person name="van Wyk S."/>
            <person name="Wingfield M.J."/>
            <person name="Xiong C."/>
            <person name="Yue Q."/>
            <person name="Zhang X."/>
        </authorList>
    </citation>
    <scope>NUCLEOTIDE SEQUENCE [LARGE SCALE GENOMIC DNA]</scope>
    <source>
        <strain evidence="15 16">BP6252</strain>
    </source>
</reference>
<sequence>MAVYVQKEEQRQICDDLVFVEEFDALSIEYKPKPVEKYPAKLHAQAVARRLGVRDGLIYLPGLTEANYEDSDMAPAFRQRRYFYYLSGCNESGYAVTYDIHTDKLSLWMPPQRDPHSAIFNGVIPSVEEVKATYDVDYVERVTKLDDYLTFYAHHNLGYIYLLHKYQVPSGVKAVMSYKDGSTSRLDSSPFDSSKLLNAMDAARAVKSPWELKAIRKASAISALAHINVLRGISRFTNETEIEAVFTATCIASGAKNQAYGVIAAAGPNASTLHYMSNTSSLKGQQTVCLDAGCEWKCYASDVTRTFPISGSWTPEAKEIYDLVAKMQEECIAMVKPGFNFRVAHLHAHKVALEGLMKLGILYNGTASEIFVSGVTSAFFPHGLGHFMGLEVHDVGQDAPSSKADYALYGFRDNPTSWASAFGEMLRTSPRMASVASLEPNMVITVEPGIYFNRWAIEEVHLKTEKYAKYINKDLLEKYYPVGGVRIEDDILVTKDGYENLTTVPKGDAALKIINEAREKREGKQEAVEESKKKGWLW</sequence>
<evidence type="ECO:0000313" key="16">
    <source>
        <dbReference type="Proteomes" id="UP000256645"/>
    </source>
</evidence>
<keyword evidence="16" id="KW-1185">Reference proteome</keyword>
<keyword evidence="8" id="KW-0479">Metal-binding</keyword>
<organism evidence="15 16">
    <name type="scientific">Coleophoma cylindrospora</name>
    <dbReference type="NCBI Taxonomy" id="1849047"/>
    <lineage>
        <taxon>Eukaryota</taxon>
        <taxon>Fungi</taxon>
        <taxon>Dikarya</taxon>
        <taxon>Ascomycota</taxon>
        <taxon>Pezizomycotina</taxon>
        <taxon>Leotiomycetes</taxon>
        <taxon>Helotiales</taxon>
        <taxon>Dermateaceae</taxon>
        <taxon>Coleophoma</taxon>
    </lineage>
</organism>
<comment type="function">
    <text evidence="3">Catalyzes the removal of a penultimate prolyl residue from the N-termini of peptides.</text>
</comment>
<dbReference type="InterPro" id="IPR029149">
    <property type="entry name" value="Creatin/AminoP/Spt16_N"/>
</dbReference>
<accession>A0A3D8SDW9</accession>
<dbReference type="OrthoDB" id="10261878at2759"/>
<evidence type="ECO:0000256" key="10">
    <source>
        <dbReference type="ARBA" id="ARBA00023049"/>
    </source>
</evidence>
<name>A0A3D8SDW9_9HELO</name>
<evidence type="ECO:0000256" key="13">
    <source>
        <dbReference type="ARBA" id="ARBA00032413"/>
    </source>
</evidence>
<dbReference type="GO" id="GO:0030145">
    <property type="term" value="F:manganese ion binding"/>
    <property type="evidence" value="ECO:0007669"/>
    <property type="project" value="InterPro"/>
</dbReference>
<dbReference type="InterPro" id="IPR036005">
    <property type="entry name" value="Creatinase/aminopeptidase-like"/>
</dbReference>
<dbReference type="InterPro" id="IPR007865">
    <property type="entry name" value="Aminopep_P_N"/>
</dbReference>
<dbReference type="PANTHER" id="PTHR43226">
    <property type="entry name" value="XAA-PRO AMINOPEPTIDASE 3"/>
    <property type="match status" value="1"/>
</dbReference>
<keyword evidence="7" id="KW-0645">Protease</keyword>
<keyword evidence="9" id="KW-0378">Hydrolase</keyword>
<dbReference type="SMART" id="SM01011">
    <property type="entry name" value="AMP_N"/>
    <property type="match status" value="1"/>
</dbReference>
<dbReference type="STRING" id="1849047.A0A3D8SDW9"/>
<dbReference type="Proteomes" id="UP000256645">
    <property type="component" value="Unassembled WGS sequence"/>
</dbReference>
<dbReference type="InterPro" id="IPR000994">
    <property type="entry name" value="Pept_M24"/>
</dbReference>
<keyword evidence="11" id="KW-0464">Manganese</keyword>
<dbReference type="GO" id="GO:0006508">
    <property type="term" value="P:proteolysis"/>
    <property type="evidence" value="ECO:0007669"/>
    <property type="project" value="UniProtKB-KW"/>
</dbReference>
<dbReference type="EC" id="3.4.11.9" evidence="5"/>
<dbReference type="AlphaFoldDB" id="A0A3D8SDW9"/>
<evidence type="ECO:0000256" key="11">
    <source>
        <dbReference type="ARBA" id="ARBA00023211"/>
    </source>
</evidence>
<dbReference type="Gene3D" id="3.90.230.10">
    <property type="entry name" value="Creatinase/methionine aminopeptidase superfamily"/>
    <property type="match status" value="1"/>
</dbReference>
<evidence type="ECO:0000256" key="9">
    <source>
        <dbReference type="ARBA" id="ARBA00022801"/>
    </source>
</evidence>
<comment type="similarity">
    <text evidence="4">Belongs to the peptidase M24B family.</text>
</comment>
<proteinExistence type="inferred from homology"/>
<evidence type="ECO:0000256" key="7">
    <source>
        <dbReference type="ARBA" id="ARBA00022670"/>
    </source>
</evidence>